<proteinExistence type="predicted"/>
<keyword evidence="2" id="KW-1185">Reference proteome</keyword>
<evidence type="ECO:0000313" key="1">
    <source>
        <dbReference type="EMBL" id="KAK2177475.1"/>
    </source>
</evidence>
<accession>A0AAD9NPD7</accession>
<name>A0AAD9NPD7_RIDPI</name>
<sequence>MCLVRIGHAHAYIYKQSFIHIHSIKFTLVKDFVPLSRHGMLLHFTQQSASIPDNWLATTLTSPLCDVAMTTSCIHSYSIVSINDRHHMLELALFLVGLSSRLVRAWAWASAWQQMLMAVMSQAGLCHCLQRHSHCPATRKCHVLNYVTC</sequence>
<comment type="caution">
    <text evidence="1">The sequence shown here is derived from an EMBL/GenBank/DDBJ whole genome shotgun (WGS) entry which is preliminary data.</text>
</comment>
<gene>
    <name evidence="1" type="ORF">NP493_597g04012</name>
</gene>
<protein>
    <submittedName>
        <fullName evidence="1">Uncharacterized protein</fullName>
    </submittedName>
</protein>
<organism evidence="1 2">
    <name type="scientific">Ridgeia piscesae</name>
    <name type="common">Tubeworm</name>
    <dbReference type="NCBI Taxonomy" id="27915"/>
    <lineage>
        <taxon>Eukaryota</taxon>
        <taxon>Metazoa</taxon>
        <taxon>Spiralia</taxon>
        <taxon>Lophotrochozoa</taxon>
        <taxon>Annelida</taxon>
        <taxon>Polychaeta</taxon>
        <taxon>Sedentaria</taxon>
        <taxon>Canalipalpata</taxon>
        <taxon>Sabellida</taxon>
        <taxon>Siboglinidae</taxon>
        <taxon>Ridgeia</taxon>
    </lineage>
</organism>
<dbReference type="AlphaFoldDB" id="A0AAD9NPD7"/>
<reference evidence="1" key="1">
    <citation type="journal article" date="2023" name="Mol. Biol. Evol.">
        <title>Third-Generation Sequencing Reveals the Adaptive Role of the Epigenome in Three Deep-Sea Polychaetes.</title>
        <authorList>
            <person name="Perez M."/>
            <person name="Aroh O."/>
            <person name="Sun Y."/>
            <person name="Lan Y."/>
            <person name="Juniper S.K."/>
            <person name="Young C.R."/>
            <person name="Angers B."/>
            <person name="Qian P.Y."/>
        </authorList>
    </citation>
    <scope>NUCLEOTIDE SEQUENCE</scope>
    <source>
        <strain evidence="1">R07B-5</strain>
    </source>
</reference>
<dbReference type="Proteomes" id="UP001209878">
    <property type="component" value="Unassembled WGS sequence"/>
</dbReference>
<dbReference type="EMBL" id="JAODUO010000596">
    <property type="protein sequence ID" value="KAK2177475.1"/>
    <property type="molecule type" value="Genomic_DNA"/>
</dbReference>
<evidence type="ECO:0000313" key="2">
    <source>
        <dbReference type="Proteomes" id="UP001209878"/>
    </source>
</evidence>